<feature type="region of interest" description="Disordered" evidence="1">
    <location>
        <begin position="1"/>
        <end position="67"/>
    </location>
</feature>
<dbReference type="AlphaFoldDB" id="A0A538UEH1"/>
<dbReference type="Proteomes" id="UP000319771">
    <property type="component" value="Unassembled WGS sequence"/>
</dbReference>
<evidence type="ECO:0000313" key="3">
    <source>
        <dbReference type="Proteomes" id="UP000319771"/>
    </source>
</evidence>
<feature type="compositionally biased region" description="Basic and acidic residues" evidence="1">
    <location>
        <begin position="1"/>
        <end position="20"/>
    </location>
</feature>
<protein>
    <submittedName>
        <fullName evidence="2">Uncharacterized protein</fullName>
    </submittedName>
</protein>
<reference evidence="2 3" key="1">
    <citation type="journal article" date="2019" name="Nat. Microbiol.">
        <title>Mediterranean grassland soil C-N compound turnover is dependent on rainfall and depth, and is mediated by genomically divergent microorganisms.</title>
        <authorList>
            <person name="Diamond S."/>
            <person name="Andeer P.F."/>
            <person name="Li Z."/>
            <person name="Crits-Christoph A."/>
            <person name="Burstein D."/>
            <person name="Anantharaman K."/>
            <person name="Lane K.R."/>
            <person name="Thomas B.C."/>
            <person name="Pan C."/>
            <person name="Northen T.R."/>
            <person name="Banfield J.F."/>
        </authorList>
    </citation>
    <scope>NUCLEOTIDE SEQUENCE [LARGE SCALE GENOMIC DNA]</scope>
    <source>
        <strain evidence="2">WS_11</strain>
    </source>
</reference>
<feature type="compositionally biased region" description="Basic and acidic residues" evidence="1">
    <location>
        <begin position="57"/>
        <end position="67"/>
    </location>
</feature>
<name>A0A538UEH1_UNCEI</name>
<accession>A0A538UEH1</accession>
<comment type="caution">
    <text evidence="2">The sequence shown here is derived from an EMBL/GenBank/DDBJ whole genome shotgun (WGS) entry which is preliminary data.</text>
</comment>
<evidence type="ECO:0000256" key="1">
    <source>
        <dbReference type="SAM" id="MobiDB-lite"/>
    </source>
</evidence>
<gene>
    <name evidence="2" type="ORF">E6K81_00290</name>
</gene>
<proteinExistence type="predicted"/>
<evidence type="ECO:0000313" key="2">
    <source>
        <dbReference type="EMBL" id="TMQ74305.1"/>
    </source>
</evidence>
<sequence length="67" mass="7124">MDQKQDEGSGRRGAPKRGEKTTPSPPTPQTEDRLDESLDESFPASDPPAHSPVSHAPDGDANERGEG</sequence>
<dbReference type="EMBL" id="VBPB01000003">
    <property type="protein sequence ID" value="TMQ74305.1"/>
    <property type="molecule type" value="Genomic_DNA"/>
</dbReference>
<organism evidence="2 3">
    <name type="scientific">Eiseniibacteriota bacterium</name>
    <dbReference type="NCBI Taxonomy" id="2212470"/>
    <lineage>
        <taxon>Bacteria</taxon>
        <taxon>Candidatus Eiseniibacteriota</taxon>
    </lineage>
</organism>